<dbReference type="OrthoDB" id="1863935at2759"/>
<feature type="compositionally biased region" description="Basic residues" evidence="1">
    <location>
        <begin position="12"/>
        <end position="25"/>
    </location>
</feature>
<organism evidence="3 4">
    <name type="scientific">Turnera subulata</name>
    <dbReference type="NCBI Taxonomy" id="218843"/>
    <lineage>
        <taxon>Eukaryota</taxon>
        <taxon>Viridiplantae</taxon>
        <taxon>Streptophyta</taxon>
        <taxon>Embryophyta</taxon>
        <taxon>Tracheophyta</taxon>
        <taxon>Spermatophyta</taxon>
        <taxon>Magnoliopsida</taxon>
        <taxon>eudicotyledons</taxon>
        <taxon>Gunneridae</taxon>
        <taxon>Pentapetalae</taxon>
        <taxon>rosids</taxon>
        <taxon>fabids</taxon>
        <taxon>Malpighiales</taxon>
        <taxon>Passifloraceae</taxon>
        <taxon>Turnera</taxon>
    </lineage>
</organism>
<accession>A0A9Q0FPI5</accession>
<dbReference type="PANTHER" id="PTHR33127:SF5">
    <property type="entry name" value="TRANSMEMBRANE PROTEIN"/>
    <property type="match status" value="1"/>
</dbReference>
<dbReference type="Gene3D" id="1.20.1280.50">
    <property type="match status" value="1"/>
</dbReference>
<feature type="domain" description="F-box" evidence="2">
    <location>
        <begin position="28"/>
        <end position="81"/>
    </location>
</feature>
<dbReference type="SUPFAM" id="SSF81383">
    <property type="entry name" value="F-box domain"/>
    <property type="match status" value="1"/>
</dbReference>
<evidence type="ECO:0000259" key="2">
    <source>
        <dbReference type="PROSITE" id="PS50181"/>
    </source>
</evidence>
<dbReference type="Pfam" id="PF00646">
    <property type="entry name" value="F-box"/>
    <property type="match status" value="1"/>
</dbReference>
<gene>
    <name evidence="3" type="ORF">Tsubulata_021053</name>
</gene>
<name>A0A9Q0FPI5_9ROSI</name>
<comment type="caution">
    <text evidence="3">The sequence shown here is derived from an EMBL/GenBank/DDBJ whole genome shotgun (WGS) entry which is preliminary data.</text>
</comment>
<reference evidence="3" key="1">
    <citation type="submission" date="2022-02" db="EMBL/GenBank/DDBJ databases">
        <authorList>
            <person name="Henning P.M."/>
            <person name="McCubbin A.G."/>
            <person name="Shore J.S."/>
        </authorList>
    </citation>
    <scope>NUCLEOTIDE SEQUENCE</scope>
    <source>
        <strain evidence="3">F60SS</strain>
        <tissue evidence="3">Leaves</tissue>
    </source>
</reference>
<dbReference type="InterPro" id="IPR036047">
    <property type="entry name" value="F-box-like_dom_sf"/>
</dbReference>
<evidence type="ECO:0000313" key="3">
    <source>
        <dbReference type="EMBL" id="KAJ4835227.1"/>
    </source>
</evidence>
<dbReference type="CDD" id="cd09917">
    <property type="entry name" value="F-box_SF"/>
    <property type="match status" value="1"/>
</dbReference>
<reference evidence="3" key="2">
    <citation type="journal article" date="2023" name="Plants (Basel)">
        <title>Annotation of the Turnera subulata (Passifloraceae) Draft Genome Reveals the S-Locus Evolved after the Divergence of Turneroideae from Passifloroideae in a Stepwise Manner.</title>
        <authorList>
            <person name="Henning P.M."/>
            <person name="Roalson E.H."/>
            <person name="Mir W."/>
            <person name="McCubbin A.G."/>
            <person name="Shore J.S."/>
        </authorList>
    </citation>
    <scope>NUCLEOTIDE SEQUENCE</scope>
    <source>
        <strain evidence="3">F60SS</strain>
    </source>
</reference>
<dbReference type="InterPro" id="IPR001810">
    <property type="entry name" value="F-box_dom"/>
</dbReference>
<dbReference type="PANTHER" id="PTHR33127">
    <property type="entry name" value="TRANSMEMBRANE PROTEIN"/>
    <property type="match status" value="1"/>
</dbReference>
<dbReference type="PROSITE" id="PS50181">
    <property type="entry name" value="FBOX"/>
    <property type="match status" value="1"/>
</dbReference>
<evidence type="ECO:0000313" key="4">
    <source>
        <dbReference type="Proteomes" id="UP001141552"/>
    </source>
</evidence>
<proteinExistence type="predicted"/>
<dbReference type="Pfam" id="PF03478">
    <property type="entry name" value="Beta-prop_KIB1-4"/>
    <property type="match status" value="1"/>
</dbReference>
<protein>
    <recommendedName>
        <fullName evidence="2">F-box domain-containing protein</fullName>
    </recommendedName>
</protein>
<keyword evidence="4" id="KW-1185">Reference proteome</keyword>
<dbReference type="Proteomes" id="UP001141552">
    <property type="component" value="Unassembled WGS sequence"/>
</dbReference>
<dbReference type="AlphaFoldDB" id="A0A9Q0FPI5"/>
<feature type="region of interest" description="Disordered" evidence="1">
    <location>
        <begin position="1"/>
        <end position="25"/>
    </location>
</feature>
<dbReference type="InterPro" id="IPR005174">
    <property type="entry name" value="KIB1-4_b-propeller"/>
</dbReference>
<evidence type="ECO:0000256" key="1">
    <source>
        <dbReference type="SAM" id="MobiDB-lite"/>
    </source>
</evidence>
<sequence length="385" mass="43960">MVVKTRGITNKEKKKRRHRKRKQRKDAKFKRLELSDDILRIILSKLSFVDCTRLRIVCKRWKKLIEEEISTPVGILPWQMIFRWQPAGASQVKSICKLYDPSDSKTYTVEHGIKGEERKKFVNARPCFSKYGWVFFAKLTDDGENHICFVYSPFANEVIDLPELKGGYHFRPAFSSSPASTDCLFFCFCSKTYGGGWINICRQGDQAWTRVVEAYGVEAGIIGGIDSVVYLNGIFFCLFNCKRFGGFNAIKQEWFFLDNHCSALVVMPLHLIGFATMAESDGQLFMMFVDFGMPEWCIVRFDFSQNMFIKEEGLGNRALFSSNSNASLIPAVGDTSELADTINWPGLPPYSYKNGKSLQCCKAYSKVPPLGKSRKIWIGTPRWNS</sequence>
<dbReference type="EMBL" id="JAKUCV010004486">
    <property type="protein sequence ID" value="KAJ4835227.1"/>
    <property type="molecule type" value="Genomic_DNA"/>
</dbReference>